<accession>A0A370PTB3</accession>
<name>A0A370PTB3_ASPPH</name>
<keyword evidence="3" id="KW-1185">Reference proteome</keyword>
<reference evidence="2 3" key="1">
    <citation type="submission" date="2018-07" db="EMBL/GenBank/DDBJ databases">
        <title>Section-level genome sequencing of Aspergillus section Nigri to investigate inter- and intra-species variation.</title>
        <authorList>
            <consortium name="DOE Joint Genome Institute"/>
            <person name="Vesth T.C."/>
            <person name="Nybo J.L."/>
            <person name="Theobald S."/>
            <person name="Frisvad J.C."/>
            <person name="Larsen T.O."/>
            <person name="Nielsen K.F."/>
            <person name="Hoof J.B."/>
            <person name="Brandl J."/>
            <person name="Salamov A."/>
            <person name="Riley R."/>
            <person name="Gladden J.M."/>
            <person name="Phatale P."/>
            <person name="Nielsen M.T."/>
            <person name="Lyhne E.K."/>
            <person name="Kogle M.E."/>
            <person name="Strasser K."/>
            <person name="McDonnell E."/>
            <person name="Barry K."/>
            <person name="Clum A."/>
            <person name="Chen C."/>
            <person name="Nolan M."/>
            <person name="Sandor L."/>
            <person name="Kuo A."/>
            <person name="Lipzen A."/>
            <person name="Hainaut M."/>
            <person name="Drula E."/>
            <person name="Tsang A."/>
            <person name="Magnuson J.K."/>
            <person name="Henrissat B."/>
            <person name="Wiebenga A."/>
            <person name="Simmons B.A."/>
            <person name="Makela M.R."/>
            <person name="De vries R.P."/>
            <person name="Grigoriev I.V."/>
            <person name="Mortensen U.H."/>
            <person name="Baker S.E."/>
            <person name="Andersen M.R."/>
        </authorList>
    </citation>
    <scope>NUCLEOTIDE SEQUENCE [LARGE SCALE GENOMIC DNA]</scope>
    <source>
        <strain evidence="2 3">ATCC 13157</strain>
    </source>
</reference>
<feature type="transmembrane region" description="Helical" evidence="1">
    <location>
        <begin position="101"/>
        <end position="122"/>
    </location>
</feature>
<evidence type="ECO:0000256" key="1">
    <source>
        <dbReference type="SAM" id="Phobius"/>
    </source>
</evidence>
<keyword evidence="1" id="KW-0472">Membrane</keyword>
<evidence type="ECO:0000313" key="3">
    <source>
        <dbReference type="Proteomes" id="UP000254937"/>
    </source>
</evidence>
<proteinExistence type="predicted"/>
<organism evidence="2 3">
    <name type="scientific">Aspergillus phoenicis ATCC 13157</name>
    <dbReference type="NCBI Taxonomy" id="1353007"/>
    <lineage>
        <taxon>Eukaryota</taxon>
        <taxon>Fungi</taxon>
        <taxon>Dikarya</taxon>
        <taxon>Ascomycota</taxon>
        <taxon>Pezizomycotina</taxon>
        <taxon>Eurotiomycetes</taxon>
        <taxon>Eurotiomycetidae</taxon>
        <taxon>Eurotiales</taxon>
        <taxon>Aspergillaceae</taxon>
        <taxon>Aspergillus</taxon>
    </lineage>
</organism>
<dbReference type="AlphaFoldDB" id="A0A370PTB3"/>
<keyword evidence="1" id="KW-1133">Transmembrane helix</keyword>
<dbReference type="Proteomes" id="UP000254937">
    <property type="component" value="Unassembled WGS sequence"/>
</dbReference>
<keyword evidence="1" id="KW-0812">Transmembrane</keyword>
<evidence type="ECO:0000313" key="2">
    <source>
        <dbReference type="EMBL" id="RDK45427.1"/>
    </source>
</evidence>
<protein>
    <submittedName>
        <fullName evidence="2">Uncharacterized protein</fullName>
    </submittedName>
</protein>
<gene>
    <name evidence="2" type="ORF">M752DRAFT_311515</name>
</gene>
<dbReference type="EMBL" id="KZ851847">
    <property type="protein sequence ID" value="RDK45427.1"/>
    <property type="molecule type" value="Genomic_DNA"/>
</dbReference>
<sequence length="137" mass="15387">MKPHHPRKAFPNSCVCQCRCPKTRTTQGQITIHMYSRLPTYIDFESSGAQEWTLPGYDKGTPSTPVRLLHIPQPARLWASQESYSLCTVIRENRGDLPSPFLWLILAATFGGLGPTGFVKLAKLLQRLSTSRSEEVD</sequence>